<keyword evidence="1" id="KW-0472">Membrane</keyword>
<organism evidence="3 4">
    <name type="scientific">Flavobacterium hibernum</name>
    <dbReference type="NCBI Taxonomy" id="37752"/>
    <lineage>
        <taxon>Bacteria</taxon>
        <taxon>Pseudomonadati</taxon>
        <taxon>Bacteroidota</taxon>
        <taxon>Flavobacteriia</taxon>
        <taxon>Flavobacteriales</taxon>
        <taxon>Flavobacteriaceae</taxon>
        <taxon>Flavobacterium</taxon>
    </lineage>
</organism>
<keyword evidence="1" id="KW-1133">Transmembrane helix</keyword>
<dbReference type="Proteomes" id="UP000198302">
    <property type="component" value="Unassembled WGS sequence"/>
</dbReference>
<dbReference type="EMBL" id="MUGX01000010">
    <property type="protein sequence ID" value="OXA88568.1"/>
    <property type="molecule type" value="Genomic_DNA"/>
</dbReference>
<dbReference type="Pfam" id="PF02517">
    <property type="entry name" value="Rce1-like"/>
    <property type="match status" value="1"/>
</dbReference>
<evidence type="ECO:0000256" key="1">
    <source>
        <dbReference type="SAM" id="Phobius"/>
    </source>
</evidence>
<keyword evidence="1" id="KW-0812">Transmembrane</keyword>
<accession>A0ABX4C6X8</accession>
<feature type="transmembrane region" description="Helical" evidence="1">
    <location>
        <begin position="106"/>
        <end position="124"/>
    </location>
</feature>
<feature type="transmembrane region" description="Helical" evidence="1">
    <location>
        <begin position="31"/>
        <end position="51"/>
    </location>
</feature>
<comment type="caution">
    <text evidence="3">The sequence shown here is derived from an EMBL/GenBank/DDBJ whole genome shotgun (WGS) entry which is preliminary data.</text>
</comment>
<keyword evidence="4" id="KW-1185">Reference proteome</keyword>
<feature type="transmembrane region" description="Helical" evidence="1">
    <location>
        <begin position="58"/>
        <end position="74"/>
    </location>
</feature>
<name>A0ABX4C6X8_9FLAO</name>
<gene>
    <name evidence="3" type="ORF">B0A73_07775</name>
</gene>
<proteinExistence type="predicted"/>
<evidence type="ECO:0000313" key="4">
    <source>
        <dbReference type="Proteomes" id="UP000198302"/>
    </source>
</evidence>
<feature type="domain" description="CAAX prenyl protease 2/Lysostaphin resistance protein A-like" evidence="2">
    <location>
        <begin position="31"/>
        <end position="119"/>
    </location>
</feature>
<sequence>MLFSFITNHFFSRPLRDGFKDDFGSSLQEKALLIIVFIPLLETILFQYAIIETANKKFSPFISCIISAFFFGLIHSYNLFYVIITFIMGFLLATIYNIASINKRGILYTLLTHMLCNAIVFIVTEFNH</sequence>
<feature type="transmembrane region" description="Helical" evidence="1">
    <location>
        <begin position="80"/>
        <end position="99"/>
    </location>
</feature>
<protein>
    <recommendedName>
        <fullName evidence="2">CAAX prenyl protease 2/Lysostaphin resistance protein A-like domain-containing protein</fullName>
    </recommendedName>
</protein>
<evidence type="ECO:0000259" key="2">
    <source>
        <dbReference type="Pfam" id="PF02517"/>
    </source>
</evidence>
<dbReference type="InterPro" id="IPR003675">
    <property type="entry name" value="Rce1/LyrA-like_dom"/>
</dbReference>
<evidence type="ECO:0000313" key="3">
    <source>
        <dbReference type="EMBL" id="OXA88568.1"/>
    </source>
</evidence>
<reference evidence="3 4" key="1">
    <citation type="submission" date="2016-11" db="EMBL/GenBank/DDBJ databases">
        <title>Whole genomes of Flavobacteriaceae.</title>
        <authorList>
            <person name="Stine C."/>
            <person name="Li C."/>
            <person name="Tadesse D."/>
        </authorList>
    </citation>
    <scope>NUCLEOTIDE SEQUENCE [LARGE SCALE GENOMIC DNA]</scope>
    <source>
        <strain evidence="3 4">ATCC 51468</strain>
    </source>
</reference>